<comment type="caution">
    <text evidence="2">The sequence shown here is derived from an EMBL/GenBank/DDBJ whole genome shotgun (WGS) entry which is preliminary data.</text>
</comment>
<protein>
    <submittedName>
        <fullName evidence="2">Uncharacterized protein</fullName>
    </submittedName>
</protein>
<evidence type="ECO:0000313" key="2">
    <source>
        <dbReference type="EMBL" id="OWZ23971.1"/>
    </source>
</evidence>
<proteinExistence type="predicted"/>
<dbReference type="EMBL" id="NBNE01000034">
    <property type="protein sequence ID" value="OWZ23971.1"/>
    <property type="molecule type" value="Genomic_DNA"/>
</dbReference>
<sequence>MTIIEKLRDVEGQLVRVTQSVQLHMNLTKASLTREGADFAAESDVLPLIRIVESPQKDLDTAIKYFVEIIKGRLHYYPIIKQEGTDDDETESEDEEQKIYNTSSDFDQINDNVELKVESHENVSATQTRSKGKRKKNKIKTAVFIGFLAAAKEFRNAMNQLPGEGGGASTFEGLDARTIKKWTRAIHSDFQRSSKHLVWRLDNERISLALVIEFCEASDLSVRFIIWRKIKFDVPWILNSIFALDSLHKSAAKSKVSGALVSILDHRNALVVFLEQRFSGYLETTASYTTTLESEKATTKKIKSTVIDIARRLINVYSYCMLRHDANCVEPWGKREWGDISIIDRNLTHLTYFAFNQKRPPWIKKLAMTLDEVKVKFPAKMPKMLLEQVLCHAAESNDGFIALKPQLTDSTLDGIQYQPVDESFELGNVGRNDCTDAVGMKRARTDAQDEIPESKRTVQASEVSRPDKSSTDAHTSIYTKMKLCLDEAGQLHSTLAVEEVLHQSSKALEDVRDLVYKMTDHSRFFWTNIRPAKEFADVYGKTMLILPELIWRCPGGYLSRYKLTELLTVLSGIVHDTTSSAEFTQSRTYFNLVASYVRVQAYWNENYADPFKAMRNCIKATQKEIPVNEYGKLETPLLLLLDQFLETCDVCLQETKITNGEAKLHELRSNLFEIANVLTTWIISMLKADHPMPKIENLPKVLEVLVRTEANVPGSIPSLLIECVP</sequence>
<reference evidence="3" key="1">
    <citation type="submission" date="2017-03" db="EMBL/GenBank/DDBJ databases">
        <title>Phytopthora megakarya and P. palmivora, two closely related causual agents of cacao black pod achieved similar genome size and gene model numbers by different mechanisms.</title>
        <authorList>
            <person name="Ali S."/>
            <person name="Shao J."/>
            <person name="Larry D.J."/>
            <person name="Kronmiller B."/>
            <person name="Shen D."/>
            <person name="Strem M.D."/>
            <person name="Melnick R.L."/>
            <person name="Guiltinan M.J."/>
            <person name="Tyler B.M."/>
            <person name="Meinhardt L.W."/>
            <person name="Bailey B.A."/>
        </authorList>
    </citation>
    <scope>NUCLEOTIDE SEQUENCE [LARGE SCALE GENOMIC DNA]</scope>
    <source>
        <strain evidence="3">zdho120</strain>
    </source>
</reference>
<dbReference type="OrthoDB" id="113565at2759"/>
<keyword evidence="3" id="KW-1185">Reference proteome</keyword>
<dbReference type="Proteomes" id="UP000198211">
    <property type="component" value="Unassembled WGS sequence"/>
</dbReference>
<gene>
    <name evidence="2" type="ORF">PHMEG_0001056</name>
</gene>
<evidence type="ECO:0000256" key="1">
    <source>
        <dbReference type="SAM" id="MobiDB-lite"/>
    </source>
</evidence>
<name>A0A225X248_9STRA</name>
<feature type="compositionally biased region" description="Basic and acidic residues" evidence="1">
    <location>
        <begin position="443"/>
        <end position="456"/>
    </location>
</feature>
<accession>A0A225X248</accession>
<organism evidence="2 3">
    <name type="scientific">Phytophthora megakarya</name>
    <dbReference type="NCBI Taxonomy" id="4795"/>
    <lineage>
        <taxon>Eukaryota</taxon>
        <taxon>Sar</taxon>
        <taxon>Stramenopiles</taxon>
        <taxon>Oomycota</taxon>
        <taxon>Peronosporomycetes</taxon>
        <taxon>Peronosporales</taxon>
        <taxon>Peronosporaceae</taxon>
        <taxon>Phytophthora</taxon>
    </lineage>
</organism>
<feature type="region of interest" description="Disordered" evidence="1">
    <location>
        <begin position="443"/>
        <end position="472"/>
    </location>
</feature>
<dbReference type="AlphaFoldDB" id="A0A225X248"/>
<evidence type="ECO:0000313" key="3">
    <source>
        <dbReference type="Proteomes" id="UP000198211"/>
    </source>
</evidence>